<dbReference type="InterPro" id="IPR029044">
    <property type="entry name" value="Nucleotide-diphossugar_trans"/>
</dbReference>
<evidence type="ECO:0000313" key="5">
    <source>
        <dbReference type="EMBL" id="QRN51933.1"/>
    </source>
</evidence>
<name>A0ABX7GPL9_9GAMM</name>
<dbReference type="SUPFAM" id="SSF53448">
    <property type="entry name" value="Nucleotide-diphospho-sugar transferases"/>
    <property type="match status" value="1"/>
</dbReference>
<protein>
    <submittedName>
        <fullName evidence="5">Glycosyltransferase</fullName>
    </submittedName>
</protein>
<dbReference type="Gene3D" id="3.90.550.10">
    <property type="entry name" value="Spore Coat Polysaccharide Biosynthesis Protein SpsA, Chain A"/>
    <property type="match status" value="1"/>
</dbReference>
<keyword evidence="6" id="KW-1185">Reference proteome</keyword>
<accession>A0ABX7GPL9</accession>
<gene>
    <name evidence="5" type="ORF">ISN74_10400</name>
</gene>
<dbReference type="InterPro" id="IPR001173">
    <property type="entry name" value="Glyco_trans_2-like"/>
</dbReference>
<evidence type="ECO:0000313" key="6">
    <source>
        <dbReference type="Proteomes" id="UP000663181"/>
    </source>
</evidence>
<dbReference type="PANTHER" id="PTHR43398">
    <property type="entry name" value="DOLICHOL-PHOSPHATE MANNOSYLTRANSFERASE SUBUNIT 1"/>
    <property type="match status" value="1"/>
</dbReference>
<dbReference type="InterPro" id="IPR039528">
    <property type="entry name" value="DPM1-like"/>
</dbReference>
<dbReference type="EMBL" id="CP064030">
    <property type="protein sequence ID" value="QRN51933.1"/>
    <property type="molecule type" value="Genomic_DNA"/>
</dbReference>
<keyword evidence="3" id="KW-0808">Transferase</keyword>
<evidence type="ECO:0000259" key="4">
    <source>
        <dbReference type="Pfam" id="PF00535"/>
    </source>
</evidence>
<dbReference type="RefSeq" id="WP_229679149.1">
    <property type="nucleotide sequence ID" value="NZ_BMIZ01000001.1"/>
</dbReference>
<dbReference type="Proteomes" id="UP000663181">
    <property type="component" value="Chromosome"/>
</dbReference>
<evidence type="ECO:0000256" key="3">
    <source>
        <dbReference type="ARBA" id="ARBA00022679"/>
    </source>
</evidence>
<feature type="domain" description="Glycosyltransferase 2-like" evidence="4">
    <location>
        <begin position="5"/>
        <end position="167"/>
    </location>
</feature>
<organism evidence="5 6">
    <name type="scientific">Dyella caseinilytica</name>
    <dbReference type="NCBI Taxonomy" id="1849581"/>
    <lineage>
        <taxon>Bacteria</taxon>
        <taxon>Pseudomonadati</taxon>
        <taxon>Pseudomonadota</taxon>
        <taxon>Gammaproteobacteria</taxon>
        <taxon>Lysobacterales</taxon>
        <taxon>Rhodanobacteraceae</taxon>
        <taxon>Dyella</taxon>
    </lineage>
</organism>
<comment type="similarity">
    <text evidence="1">Belongs to the glycosyltransferase 2 family.</text>
</comment>
<reference evidence="5 6" key="1">
    <citation type="submission" date="2020-10" db="EMBL/GenBank/DDBJ databases">
        <title>Phylogeny of dyella-like bacteria.</title>
        <authorList>
            <person name="Fu J."/>
        </authorList>
    </citation>
    <scope>NUCLEOTIDE SEQUENCE [LARGE SCALE GENOMIC DNA]</scope>
    <source>
        <strain evidence="5 6">DHOB09</strain>
    </source>
</reference>
<dbReference type="PANTHER" id="PTHR43398:SF1">
    <property type="entry name" value="DOLICHOL-PHOSPHATE MANNOSYLTRANSFERASE SUBUNIT 1"/>
    <property type="match status" value="1"/>
</dbReference>
<keyword evidence="2" id="KW-0328">Glycosyltransferase</keyword>
<evidence type="ECO:0000256" key="1">
    <source>
        <dbReference type="ARBA" id="ARBA00006739"/>
    </source>
</evidence>
<proteinExistence type="inferred from homology"/>
<dbReference type="Pfam" id="PF00535">
    <property type="entry name" value="Glycos_transf_2"/>
    <property type="match status" value="1"/>
</dbReference>
<evidence type="ECO:0000256" key="2">
    <source>
        <dbReference type="ARBA" id="ARBA00022676"/>
    </source>
</evidence>
<sequence length="357" mass="39003">MPVLSIVICTLDEHEAIDSVLSELGEHLQDIQHEIIVVDDSSDERTGDAVNAYAAGDPRIRLVRRYNANGLSSAAITGWDLSKGKFLAIMDGDGQHDPSLMRGLLDKLACKDVDVAIASRYLDNSRSGLPGLRHILSRTGIRLTDTTLGIPMADPLSGCFAMTRDWYMQARSRLSGLGFKILIDVVASGPRLPRMAQIPTVLRARAGGASKLDTRVIVDLITLLIEKRTHGRFRAESVMHGATICATLVAQWLSASILLTLACPLRITLLLSAGLGLAGHLWIKYLMTSRSLRPHSLRDFARQWMGFYASRWSDLPLNAGVAITLCTLHCPWPLAITAGVLLLEAHYHTTDKGRVVA</sequence>